<keyword evidence="3" id="KW-1185">Reference proteome</keyword>
<dbReference type="PANTHER" id="PTHR31449:SF3">
    <property type="entry name" value="UPF0598 PROTEIN C8ORF82"/>
    <property type="match status" value="1"/>
</dbReference>
<comment type="caution">
    <text evidence="2">The sequence shown here is derived from an EMBL/GenBank/DDBJ whole genome shotgun (WGS) entry which is preliminary data.</text>
</comment>
<protein>
    <submittedName>
        <fullName evidence="2">Uncharacterized protein</fullName>
    </submittedName>
</protein>
<evidence type="ECO:0000313" key="2">
    <source>
        <dbReference type="EMBL" id="KAK6619196.1"/>
    </source>
</evidence>
<accession>A0ABR1AGW3</accession>
<organism evidence="2 3">
    <name type="scientific">Polyplax serrata</name>
    <name type="common">Common mouse louse</name>
    <dbReference type="NCBI Taxonomy" id="468196"/>
    <lineage>
        <taxon>Eukaryota</taxon>
        <taxon>Metazoa</taxon>
        <taxon>Ecdysozoa</taxon>
        <taxon>Arthropoda</taxon>
        <taxon>Hexapoda</taxon>
        <taxon>Insecta</taxon>
        <taxon>Pterygota</taxon>
        <taxon>Neoptera</taxon>
        <taxon>Paraneoptera</taxon>
        <taxon>Psocodea</taxon>
        <taxon>Troctomorpha</taxon>
        <taxon>Phthiraptera</taxon>
        <taxon>Anoplura</taxon>
        <taxon>Polyplacidae</taxon>
        <taxon>Polyplax</taxon>
    </lineage>
</organism>
<dbReference type="Proteomes" id="UP001359485">
    <property type="component" value="Unassembled WGS sequence"/>
</dbReference>
<dbReference type="Pfam" id="PF14956">
    <property type="entry name" value="DUF4505"/>
    <property type="match status" value="1"/>
</dbReference>
<gene>
    <name evidence="2" type="ORF">RUM44_003578</name>
</gene>
<evidence type="ECO:0000313" key="3">
    <source>
        <dbReference type="Proteomes" id="UP001359485"/>
    </source>
</evidence>
<sequence>MLLLFMDDAKIKNFTSCFKEKKFLVFFFNRLRVNNTGRYEKEFPYFSPCGRESNYVRCDDVPYVFTHVVPDPKDENLFRFCYAHAGDELFVPFEPEKMIMLPRTGRVYHPAPKKVGGIGLVKSSLAIEFSKFFTFGQSEENPPTHFTWNEKTYELVKWYDTLPDDTDDASGHEKVKES</sequence>
<dbReference type="EMBL" id="JAWJWF010000049">
    <property type="protein sequence ID" value="KAK6619196.1"/>
    <property type="molecule type" value="Genomic_DNA"/>
</dbReference>
<dbReference type="InterPro" id="IPR028108">
    <property type="entry name" value="DUF4505"/>
</dbReference>
<proteinExistence type="inferred from homology"/>
<dbReference type="PANTHER" id="PTHR31449">
    <property type="entry name" value="UPF0598 PROTEIN C8ORF82"/>
    <property type="match status" value="1"/>
</dbReference>
<reference evidence="2 3" key="1">
    <citation type="submission" date="2023-09" db="EMBL/GenBank/DDBJ databases">
        <title>Genomes of two closely related lineages of the louse Polyplax serrata with different host specificities.</title>
        <authorList>
            <person name="Martinu J."/>
            <person name="Tarabai H."/>
            <person name="Stefka J."/>
            <person name="Hypsa V."/>
        </authorList>
    </citation>
    <scope>NUCLEOTIDE SEQUENCE [LARGE SCALE GENOMIC DNA]</scope>
    <source>
        <strain evidence="2">98ZLc_SE</strain>
    </source>
</reference>
<name>A0ABR1AGW3_POLSC</name>
<comment type="similarity">
    <text evidence="1">Belongs to the UPF0598 family.</text>
</comment>
<evidence type="ECO:0000256" key="1">
    <source>
        <dbReference type="ARBA" id="ARBA00006322"/>
    </source>
</evidence>